<comment type="caution">
    <text evidence="9">The sequence shown here is derived from an EMBL/GenBank/DDBJ whole genome shotgun (WGS) entry which is preliminary data.</text>
</comment>
<dbReference type="Proteomes" id="UP000191448">
    <property type="component" value="Unassembled WGS sequence"/>
</dbReference>
<dbReference type="EMBL" id="LTAY01000037">
    <property type="protein sequence ID" value="OPX48044.1"/>
    <property type="molecule type" value="Genomic_DNA"/>
</dbReference>
<dbReference type="RefSeq" id="WP_080022792.1">
    <property type="nucleotide sequence ID" value="NZ_LTAY01000037.1"/>
</dbReference>
<dbReference type="GO" id="GO:0005886">
    <property type="term" value="C:plasma membrane"/>
    <property type="evidence" value="ECO:0007669"/>
    <property type="project" value="UniProtKB-SubCell"/>
</dbReference>
<feature type="transmembrane region" description="Helical" evidence="7">
    <location>
        <begin position="7"/>
        <end position="26"/>
    </location>
</feature>
<feature type="transmembrane region" description="Helical" evidence="7">
    <location>
        <begin position="80"/>
        <end position="98"/>
    </location>
</feature>
<accession>A0A1V4SVS9</accession>
<protein>
    <submittedName>
        <fullName evidence="9">Inner membrane protein YccS</fullName>
    </submittedName>
</protein>
<dbReference type="OrthoDB" id="1654636at2"/>
<evidence type="ECO:0000256" key="4">
    <source>
        <dbReference type="ARBA" id="ARBA00022989"/>
    </source>
</evidence>
<feature type="transmembrane region" description="Helical" evidence="7">
    <location>
        <begin position="463"/>
        <end position="481"/>
    </location>
</feature>
<dbReference type="InterPro" id="IPR049453">
    <property type="entry name" value="Memb_transporter_dom"/>
</dbReference>
<dbReference type="PANTHER" id="PTHR30509">
    <property type="entry name" value="P-HYDROXYBENZOIC ACID EFFLUX PUMP SUBUNIT-RELATED"/>
    <property type="match status" value="1"/>
</dbReference>
<keyword evidence="5 7" id="KW-0472">Membrane</keyword>
<evidence type="ECO:0000256" key="5">
    <source>
        <dbReference type="ARBA" id="ARBA00023136"/>
    </source>
</evidence>
<evidence type="ECO:0000259" key="8">
    <source>
        <dbReference type="Pfam" id="PF13515"/>
    </source>
</evidence>
<dbReference type="AlphaFoldDB" id="A0A1V4SVS9"/>
<evidence type="ECO:0000256" key="7">
    <source>
        <dbReference type="SAM" id="Phobius"/>
    </source>
</evidence>
<sequence length="644" mass="75340">MNKSSVLRNGGIFLLSMTAILISILFLGKDNLMVGANAVFLLVGILNKNFSNAPIKSIIKVSVLMMFIGALPFFVNINVYSGLFINFIGIFILLYAIVYNLNKSIYYPFLFGYTLLLTSNVEGRELLYRVLALGFLGIIAVLFQLFYSKVCEKNPMSGLKRSLDFLITYIDDNDIKNSNKNLEAFKQVNASWSRELLEYKGRSFYLNYKENLELNLIALLDKLEDINSKIINKDIYYNINNIEEIHKDLRDILKNIRSFIYGNISEEKLEYYIINYLEKYKDKNNIYIFEIASTVETFKKLVVDLWQIEQGELKVKKKLRYKDIKESIKLIKEDFNTKSVRFVFSFRTALIISIIYFIVEYYHIEYGKWIIFTIASVSQPYNETVRNRAKERILGTLIGGAIYYILSLIFVHEFERIIIILIAVYLYIHFKKYMQNVIMITVMFLGLATVNITNATVATEWRIVFILIGSLVVLLGNKYIFPYNLKKETVVLLEKYIKCCDEAFRSVVNIYDNKDEREKIKNIILHGRALENKIILNKLLVNNTEIMNLMDNERIIINSIQNTFNLGEYFDIRLKLNGKIRMKCIKSLIEKQINKEDINLNNYLELSDNNSEKLIYKNMYEMARAKREIIDIEKDLDIKLTLNK</sequence>
<evidence type="ECO:0000256" key="3">
    <source>
        <dbReference type="ARBA" id="ARBA00022692"/>
    </source>
</evidence>
<evidence type="ECO:0000313" key="10">
    <source>
        <dbReference type="Proteomes" id="UP000191448"/>
    </source>
</evidence>
<feature type="transmembrane region" description="Helical" evidence="7">
    <location>
        <begin position="437"/>
        <end position="457"/>
    </location>
</feature>
<feature type="transmembrane region" description="Helical" evidence="7">
    <location>
        <begin position="57"/>
        <end position="74"/>
    </location>
</feature>
<evidence type="ECO:0000256" key="2">
    <source>
        <dbReference type="ARBA" id="ARBA00022475"/>
    </source>
</evidence>
<comment type="similarity">
    <text evidence="6">Belongs to the YccS/YhfK family.</text>
</comment>
<name>A0A1V4SVS9_9CLOT</name>
<keyword evidence="2" id="KW-1003">Cell membrane</keyword>
<feature type="transmembrane region" description="Helical" evidence="7">
    <location>
        <begin position="401"/>
        <end position="428"/>
    </location>
</feature>
<organism evidence="9 10">
    <name type="scientific">Clostridium thermobutyricum DSM 4928</name>
    <dbReference type="NCBI Taxonomy" id="1121339"/>
    <lineage>
        <taxon>Bacteria</taxon>
        <taxon>Bacillati</taxon>
        <taxon>Bacillota</taxon>
        <taxon>Clostridia</taxon>
        <taxon>Eubacteriales</taxon>
        <taxon>Clostridiaceae</taxon>
        <taxon>Clostridium</taxon>
    </lineage>
</organism>
<reference evidence="9 10" key="1">
    <citation type="submission" date="2016-02" db="EMBL/GenBank/DDBJ databases">
        <title>Genome sequence of Clostridium thermobutyricum DSM 4928.</title>
        <authorList>
            <person name="Poehlein A."/>
            <person name="Daniel R."/>
        </authorList>
    </citation>
    <scope>NUCLEOTIDE SEQUENCE [LARGE SCALE GENOMIC DNA]</scope>
    <source>
        <strain evidence="9 10">DSM 4928</strain>
    </source>
</reference>
<dbReference type="PANTHER" id="PTHR30509:SF9">
    <property type="entry name" value="MULTIDRUG RESISTANCE PROTEIN MDTO"/>
    <property type="match status" value="1"/>
</dbReference>
<feature type="domain" description="Integral membrane bound transporter" evidence="8">
    <location>
        <begin position="355"/>
        <end position="475"/>
    </location>
</feature>
<feature type="transmembrane region" description="Helical" evidence="7">
    <location>
        <begin position="32"/>
        <end position="50"/>
    </location>
</feature>
<gene>
    <name evidence="9" type="primary">yccS_1</name>
    <name evidence="9" type="ORF">CLTHE_16160</name>
</gene>
<evidence type="ECO:0000256" key="6">
    <source>
        <dbReference type="ARBA" id="ARBA00043993"/>
    </source>
</evidence>
<keyword evidence="4 7" id="KW-1133">Transmembrane helix</keyword>
<evidence type="ECO:0000256" key="1">
    <source>
        <dbReference type="ARBA" id="ARBA00004651"/>
    </source>
</evidence>
<evidence type="ECO:0000313" key="9">
    <source>
        <dbReference type="EMBL" id="OPX48044.1"/>
    </source>
</evidence>
<keyword evidence="3 7" id="KW-0812">Transmembrane</keyword>
<comment type="subcellular location">
    <subcellularLocation>
        <location evidence="1">Cell membrane</location>
        <topology evidence="1">Multi-pass membrane protein</topology>
    </subcellularLocation>
</comment>
<feature type="transmembrane region" description="Helical" evidence="7">
    <location>
        <begin position="127"/>
        <end position="147"/>
    </location>
</feature>
<dbReference type="Pfam" id="PF13515">
    <property type="entry name" value="FUSC_2"/>
    <property type="match status" value="1"/>
</dbReference>
<proteinExistence type="inferred from homology"/>